<feature type="domain" description="Peptidase metallopeptidase" evidence="15">
    <location>
        <begin position="37"/>
        <end position="186"/>
    </location>
</feature>
<feature type="repeat" description="Hemopexin" evidence="12">
    <location>
        <begin position="285"/>
        <end position="335"/>
    </location>
</feature>
<dbReference type="GO" id="GO:0030198">
    <property type="term" value="P:extracellular matrix organization"/>
    <property type="evidence" value="ECO:0007669"/>
    <property type="project" value="TreeGrafter"/>
</dbReference>
<keyword evidence="6 10" id="KW-0862">Zinc</keyword>
<evidence type="ECO:0000313" key="17">
    <source>
        <dbReference type="Proteomes" id="UP001367676"/>
    </source>
</evidence>
<evidence type="ECO:0000256" key="9">
    <source>
        <dbReference type="PIRSR" id="PIRSR621190-1"/>
    </source>
</evidence>
<dbReference type="GO" id="GO:0006508">
    <property type="term" value="P:proteolysis"/>
    <property type="evidence" value="ECO:0007669"/>
    <property type="project" value="UniProtKB-KW"/>
</dbReference>
<dbReference type="AlphaFoldDB" id="A0AAN9Y0Y5"/>
<feature type="binding site" evidence="10">
    <location>
        <position position="122"/>
    </location>
    <ligand>
        <name>Ca(2+)</name>
        <dbReference type="ChEBI" id="CHEBI:29108"/>
        <label>2</label>
    </ligand>
</feature>
<evidence type="ECO:0000256" key="2">
    <source>
        <dbReference type="ARBA" id="ARBA00022670"/>
    </source>
</evidence>
<evidence type="ECO:0000256" key="7">
    <source>
        <dbReference type="ARBA" id="ARBA00023049"/>
    </source>
</evidence>
<evidence type="ECO:0000256" key="3">
    <source>
        <dbReference type="ARBA" id="ARBA00022723"/>
    </source>
</evidence>
<accession>A0AAN9Y0Y5</accession>
<feature type="active site" evidence="9">
    <location>
        <position position="142"/>
    </location>
</feature>
<name>A0AAN9Y0Y5_9HEMI</name>
<keyword evidence="4" id="KW-0677">Repeat</keyword>
<feature type="binding site" evidence="10">
    <location>
        <position position="159"/>
    </location>
    <ligand>
        <name>Zn(2+)</name>
        <dbReference type="ChEBI" id="CHEBI:29105"/>
        <label>2</label>
        <note>catalytic</note>
    </ligand>
</feature>
<evidence type="ECO:0000259" key="15">
    <source>
        <dbReference type="SMART" id="SM00235"/>
    </source>
</evidence>
<keyword evidence="10" id="KW-0106">Calcium</keyword>
<comment type="cofactor">
    <cofactor evidence="10">
        <name>Ca(2+)</name>
        <dbReference type="ChEBI" id="CHEBI:29108"/>
    </cofactor>
    <text evidence="10">Can bind about 5 Ca(2+) ions per subunit.</text>
</comment>
<dbReference type="GO" id="GO:0005615">
    <property type="term" value="C:extracellular space"/>
    <property type="evidence" value="ECO:0007669"/>
    <property type="project" value="TreeGrafter"/>
</dbReference>
<feature type="binding site" evidence="10">
    <location>
        <position position="295"/>
    </location>
    <ligand>
        <name>Ca(2+)</name>
        <dbReference type="ChEBI" id="CHEBI:29108"/>
        <label>5</label>
    </ligand>
</feature>
<evidence type="ECO:0000256" key="12">
    <source>
        <dbReference type="PROSITE-ProRule" id="PRU01011"/>
    </source>
</evidence>
<keyword evidence="14" id="KW-0472">Membrane</keyword>
<feature type="binding site" evidence="10">
    <location>
        <position position="106"/>
    </location>
    <ligand>
        <name>Zn(2+)</name>
        <dbReference type="ChEBI" id="CHEBI:29105"/>
        <label>1</label>
    </ligand>
</feature>
<dbReference type="FunFam" id="2.110.10.10:FF:000018">
    <property type="entry name" value="Matrix metallopeptidase 25b"/>
    <property type="match status" value="1"/>
</dbReference>
<dbReference type="InterPro" id="IPR001818">
    <property type="entry name" value="Pept_M10_metallopeptidase"/>
</dbReference>
<evidence type="ECO:0000256" key="8">
    <source>
        <dbReference type="ARBA" id="ARBA00023145"/>
    </source>
</evidence>
<evidence type="ECO:0000313" key="16">
    <source>
        <dbReference type="EMBL" id="KAK7576675.1"/>
    </source>
</evidence>
<dbReference type="InterPro" id="IPR036375">
    <property type="entry name" value="Hemopexin-like_dom_sf"/>
</dbReference>
<sequence length="577" mass="66522">MSWVWLRPENKVVMMFDPRDTRSSSVQIFGNDLFIVLSHSHGKLPARIELVRHQLQKAFSVWERHAKLRFSEKDYGVRNADIAISFVNRQHGDGYPFDGPGTVLAHAFSLLHSTRAEGIDGDIHFDGDEDWRFDERETKVHELGHSLGLTHVENRQSIMFPFYQRLESNFELHPYDRWLIQNIFGPPDRHRDPPNRNPTYPEHSSPRIPMPPNAGGGHPNPHYPRYPIFPNDEGRKNPDIPSYTKHQYSPSSPSTPGYPRSNPSANPPRSAPSVPAPKKPQTDEPNECNTNYDAISVIRGELFIFKGKYFWRIRDTKNLKSHSGPNLITRMWTKLPKDLTRVDAVFQRSSDVNKIVFFIGELMYQFDGLDLDPHYPKPLTSLRIDRSVDHIDAALVWGSNNRTYLFSGRYYWKLTEDEKSIEPDYPKDIKAWDGIGDNIDAAFQWTDGITYFFKGKGFWKFDDQRMKTRNQSPIPSAQVWMGCDKSSRYHVPDKFLTDRDPGLDTLSDTNVIPHSHEAHKNPSTPSPFGVSKLVISCVAVIVMLLLVTVVAVVAQRRRRKHSYQQPKWLKVNKKILM</sequence>
<feature type="binding site" evidence="10">
    <location>
        <position position="91"/>
    </location>
    <ligand>
        <name>Zn(2+)</name>
        <dbReference type="ChEBI" id="CHEBI:29105"/>
        <label>1</label>
    </ligand>
</feature>
<feature type="compositionally biased region" description="Low complexity" evidence="13">
    <location>
        <begin position="249"/>
        <end position="264"/>
    </location>
</feature>
<evidence type="ECO:0000256" key="10">
    <source>
        <dbReference type="PIRSR" id="PIRSR621190-2"/>
    </source>
</evidence>
<feature type="binding site" evidence="10">
    <location>
        <position position="440"/>
    </location>
    <ligand>
        <name>Ca(2+)</name>
        <dbReference type="ChEBI" id="CHEBI:29108"/>
        <label>4</label>
    </ligand>
</feature>
<feature type="binding site" evidence="10">
    <location>
        <position position="81"/>
    </location>
    <ligand>
        <name>Ca(2+)</name>
        <dbReference type="ChEBI" id="CHEBI:29108"/>
        <label>2</label>
    </ligand>
</feature>
<feature type="repeat" description="Hemopexin" evidence="12">
    <location>
        <begin position="388"/>
        <end position="435"/>
    </location>
</feature>
<feature type="repeat" description="Hemopexin" evidence="12">
    <location>
        <begin position="339"/>
        <end position="386"/>
    </location>
</feature>
<feature type="binding site" evidence="10">
    <location>
        <position position="129"/>
    </location>
    <ligand>
        <name>Ca(2+)</name>
        <dbReference type="ChEBI" id="CHEBI:29108"/>
        <label>1</label>
    </ligand>
</feature>
<feature type="compositionally biased region" description="Pro residues" evidence="13">
    <location>
        <begin position="265"/>
        <end position="278"/>
    </location>
</feature>
<evidence type="ECO:0000256" key="1">
    <source>
        <dbReference type="ARBA" id="ARBA00010370"/>
    </source>
</evidence>
<feature type="binding site" evidence="10">
    <location>
        <position position="141"/>
    </location>
    <ligand>
        <name>Zn(2+)</name>
        <dbReference type="ChEBI" id="CHEBI:29105"/>
        <label>2</label>
        <note>catalytic</note>
    </ligand>
</feature>
<feature type="modified residue" description="Phosphotyrosine; by PKDCC" evidence="11">
    <location>
        <position position="375"/>
    </location>
</feature>
<evidence type="ECO:0000256" key="11">
    <source>
        <dbReference type="PIRSR" id="PIRSR621190-4"/>
    </source>
</evidence>
<keyword evidence="5" id="KW-0378">Hydrolase</keyword>
<protein>
    <recommendedName>
        <fullName evidence="15">Peptidase metallopeptidase domain-containing protein</fullName>
    </recommendedName>
</protein>
<organism evidence="16 17">
    <name type="scientific">Parthenolecanium corni</name>
    <dbReference type="NCBI Taxonomy" id="536013"/>
    <lineage>
        <taxon>Eukaryota</taxon>
        <taxon>Metazoa</taxon>
        <taxon>Ecdysozoa</taxon>
        <taxon>Arthropoda</taxon>
        <taxon>Hexapoda</taxon>
        <taxon>Insecta</taxon>
        <taxon>Pterygota</taxon>
        <taxon>Neoptera</taxon>
        <taxon>Paraneoptera</taxon>
        <taxon>Hemiptera</taxon>
        <taxon>Sternorrhyncha</taxon>
        <taxon>Coccoidea</taxon>
        <taxon>Coccidae</taxon>
        <taxon>Parthenolecanium</taxon>
    </lineage>
</organism>
<dbReference type="GO" id="GO:0008270">
    <property type="term" value="F:zinc ion binding"/>
    <property type="evidence" value="ECO:0007669"/>
    <property type="project" value="InterPro"/>
</dbReference>
<dbReference type="InterPro" id="IPR021190">
    <property type="entry name" value="Pept_M10A"/>
</dbReference>
<comment type="cofactor">
    <cofactor evidence="10">
        <name>Zn(2+)</name>
        <dbReference type="ChEBI" id="CHEBI:29105"/>
    </cofactor>
    <text evidence="10">Binds 2 Zn(2+) ions per subunit.</text>
</comment>
<comment type="caution">
    <text evidence="16">The sequence shown here is derived from an EMBL/GenBank/DDBJ whole genome shotgun (WGS) entry which is preliminary data.</text>
</comment>
<dbReference type="Proteomes" id="UP001367676">
    <property type="component" value="Unassembled WGS sequence"/>
</dbReference>
<evidence type="ECO:0000256" key="6">
    <source>
        <dbReference type="ARBA" id="ARBA00022833"/>
    </source>
</evidence>
<keyword evidence="14" id="KW-1133">Transmembrane helix</keyword>
<dbReference type="GO" id="GO:0030574">
    <property type="term" value="P:collagen catabolic process"/>
    <property type="evidence" value="ECO:0007669"/>
    <property type="project" value="TreeGrafter"/>
</dbReference>
<evidence type="ECO:0000256" key="13">
    <source>
        <dbReference type="SAM" id="MobiDB-lite"/>
    </source>
</evidence>
<feature type="binding site" evidence="10">
    <location>
        <position position="145"/>
    </location>
    <ligand>
        <name>Zn(2+)</name>
        <dbReference type="ChEBI" id="CHEBI:29105"/>
        <label>2</label>
        <note>catalytic</note>
    </ligand>
</feature>
<dbReference type="InterPro" id="IPR033739">
    <property type="entry name" value="M10A_MMP"/>
</dbReference>
<dbReference type="EMBL" id="JBBCAQ010000036">
    <property type="protein sequence ID" value="KAK7576675.1"/>
    <property type="molecule type" value="Genomic_DNA"/>
</dbReference>
<dbReference type="CDD" id="cd00094">
    <property type="entry name" value="HX"/>
    <property type="match status" value="1"/>
</dbReference>
<dbReference type="PANTHER" id="PTHR10201">
    <property type="entry name" value="MATRIX METALLOPROTEINASE"/>
    <property type="match status" value="1"/>
</dbReference>
<feature type="binding site" evidence="10">
    <location>
        <position position="394"/>
    </location>
    <ligand>
        <name>Ca(2+)</name>
        <dbReference type="ChEBI" id="CHEBI:29108"/>
        <label>5</label>
    </ligand>
</feature>
<dbReference type="SUPFAM" id="SSF55486">
    <property type="entry name" value="Metalloproteases ('zincins'), catalytic domain"/>
    <property type="match status" value="1"/>
</dbReference>
<feature type="binding site" evidence="10">
    <location>
        <position position="126"/>
    </location>
    <ligand>
        <name>Ca(2+)</name>
        <dbReference type="ChEBI" id="CHEBI:29108"/>
        <label>3</label>
    </ligand>
</feature>
<feature type="region of interest" description="Disordered" evidence="13">
    <location>
        <begin position="186"/>
        <end position="288"/>
    </location>
</feature>
<dbReference type="GO" id="GO:0031012">
    <property type="term" value="C:extracellular matrix"/>
    <property type="evidence" value="ECO:0007669"/>
    <property type="project" value="InterPro"/>
</dbReference>
<dbReference type="GO" id="GO:0004222">
    <property type="term" value="F:metalloendopeptidase activity"/>
    <property type="evidence" value="ECO:0007669"/>
    <property type="project" value="InterPro"/>
</dbReference>
<keyword evidence="8" id="KW-0865">Zymogen</keyword>
<dbReference type="SMART" id="SM00235">
    <property type="entry name" value="ZnMc"/>
    <property type="match status" value="1"/>
</dbReference>
<feature type="binding site" evidence="10">
    <location>
        <position position="93"/>
    </location>
    <ligand>
        <name>Zn(2+)</name>
        <dbReference type="ChEBI" id="CHEBI:29105"/>
        <label>1</label>
    </ligand>
</feature>
<feature type="binding site" evidence="10">
    <location>
        <position position="99"/>
    </location>
    <ligand>
        <name>Ca(2+)</name>
        <dbReference type="ChEBI" id="CHEBI:29108"/>
        <label>3</label>
    </ligand>
</feature>
<keyword evidence="3 10" id="KW-0479">Metal-binding</keyword>
<dbReference type="InterPro" id="IPR000585">
    <property type="entry name" value="Hemopexin-like_dom"/>
</dbReference>
<dbReference type="InterPro" id="IPR018487">
    <property type="entry name" value="Hemopexin-like_repeat"/>
</dbReference>
<comment type="similarity">
    <text evidence="1">Belongs to the peptidase M10A family.</text>
</comment>
<dbReference type="PRINTS" id="PR00138">
    <property type="entry name" value="MATRIXIN"/>
</dbReference>
<dbReference type="PANTHER" id="PTHR10201:SF308">
    <property type="entry name" value="MATRIX METALLOPROTEINASE 2"/>
    <property type="match status" value="1"/>
</dbReference>
<dbReference type="CDD" id="cd04278">
    <property type="entry name" value="ZnMc_MMP"/>
    <property type="match status" value="1"/>
</dbReference>
<proteinExistence type="inferred from homology"/>
<keyword evidence="17" id="KW-1185">Reference proteome</keyword>
<evidence type="ECO:0000256" key="5">
    <source>
        <dbReference type="ARBA" id="ARBA00022801"/>
    </source>
</evidence>
<dbReference type="InterPro" id="IPR024079">
    <property type="entry name" value="MetalloPept_cat_dom_sf"/>
</dbReference>
<feature type="binding site" evidence="10">
    <location>
        <position position="151"/>
    </location>
    <ligand>
        <name>Zn(2+)</name>
        <dbReference type="ChEBI" id="CHEBI:29105"/>
        <label>2</label>
        <note>catalytic</note>
    </ligand>
</feature>
<keyword evidence="7" id="KW-0482">Metalloprotease</keyword>
<feature type="binding site" evidence="10">
    <location>
        <position position="98"/>
    </location>
    <ligand>
        <name>Ca(2+)</name>
        <dbReference type="ChEBI" id="CHEBI:29108"/>
        <label>3</label>
    </ligand>
</feature>
<evidence type="ECO:0000256" key="4">
    <source>
        <dbReference type="ARBA" id="ARBA00022737"/>
    </source>
</evidence>
<feature type="binding site" evidence="10">
    <location>
        <position position="343"/>
    </location>
    <ligand>
        <name>Ca(2+)</name>
        <dbReference type="ChEBI" id="CHEBI:29108"/>
        <label>4</label>
    </ligand>
</feature>
<dbReference type="SMART" id="SM00120">
    <property type="entry name" value="HX"/>
    <property type="match status" value="4"/>
</dbReference>
<dbReference type="SUPFAM" id="SSF50923">
    <property type="entry name" value="Hemopexin-like domain"/>
    <property type="match status" value="1"/>
</dbReference>
<dbReference type="InterPro" id="IPR006026">
    <property type="entry name" value="Peptidase_Metallo"/>
</dbReference>
<feature type="binding site" evidence="10">
    <location>
        <position position="129"/>
    </location>
    <ligand>
        <name>Ca(2+)</name>
        <dbReference type="ChEBI" id="CHEBI:29108"/>
        <label>3</label>
    </ligand>
</feature>
<dbReference type="Gene3D" id="3.40.390.10">
    <property type="entry name" value="Collagenase (Catalytic Domain)"/>
    <property type="match status" value="1"/>
</dbReference>
<reference evidence="16 17" key="1">
    <citation type="submission" date="2024-03" db="EMBL/GenBank/DDBJ databases">
        <title>Adaptation during the transition from Ophiocordyceps entomopathogen to insect associate is accompanied by gene loss and intensified selection.</title>
        <authorList>
            <person name="Ward C.M."/>
            <person name="Onetto C.A."/>
            <person name="Borneman A.R."/>
        </authorList>
    </citation>
    <scope>NUCLEOTIDE SEQUENCE [LARGE SCALE GENOMIC DNA]</scope>
    <source>
        <strain evidence="16">AWRI1</strain>
        <tissue evidence="16">Single Adult Female</tissue>
    </source>
</reference>
<feature type="binding site" evidence="10">
    <location>
        <position position="124"/>
    </location>
    <ligand>
        <name>Zn(2+)</name>
        <dbReference type="ChEBI" id="CHEBI:29105"/>
        <label>1</label>
    </ligand>
</feature>
<feature type="repeat" description="Hemopexin" evidence="12">
    <location>
        <begin position="436"/>
        <end position="483"/>
    </location>
</feature>
<feature type="transmembrane region" description="Helical" evidence="14">
    <location>
        <begin position="533"/>
        <end position="554"/>
    </location>
</feature>
<dbReference type="Pfam" id="PF00413">
    <property type="entry name" value="Peptidase_M10"/>
    <property type="match status" value="1"/>
</dbReference>
<dbReference type="Gene3D" id="2.110.10.10">
    <property type="entry name" value="Hemopexin-like domain"/>
    <property type="match status" value="1"/>
</dbReference>
<keyword evidence="2" id="KW-0645">Protease</keyword>
<evidence type="ECO:0000256" key="14">
    <source>
        <dbReference type="SAM" id="Phobius"/>
    </source>
</evidence>
<dbReference type="Pfam" id="PF00045">
    <property type="entry name" value="Hemopexin"/>
    <property type="match status" value="4"/>
</dbReference>
<feature type="binding site" evidence="10">
    <location>
        <position position="293"/>
    </location>
    <ligand>
        <name>Ca(2+)</name>
        <dbReference type="ChEBI" id="CHEBI:29108"/>
        <label>4</label>
    </ligand>
</feature>
<keyword evidence="14" id="KW-0812">Transmembrane</keyword>
<gene>
    <name evidence="16" type="ORF">V9T40_012961</name>
</gene>
<dbReference type="PROSITE" id="PS51642">
    <property type="entry name" value="HEMOPEXIN_2"/>
    <property type="match status" value="4"/>
</dbReference>